<dbReference type="Pfam" id="PF12697">
    <property type="entry name" value="Abhydrolase_6"/>
    <property type="match status" value="1"/>
</dbReference>
<dbReference type="SUPFAM" id="SSF53474">
    <property type="entry name" value="alpha/beta-Hydrolases"/>
    <property type="match status" value="1"/>
</dbReference>
<organism evidence="2 3">
    <name type="scientific">Amycolatopsis mongoliensis</name>
    <dbReference type="NCBI Taxonomy" id="715475"/>
    <lineage>
        <taxon>Bacteria</taxon>
        <taxon>Bacillati</taxon>
        <taxon>Actinomycetota</taxon>
        <taxon>Actinomycetes</taxon>
        <taxon>Pseudonocardiales</taxon>
        <taxon>Pseudonocardiaceae</taxon>
        <taxon>Amycolatopsis</taxon>
    </lineage>
</organism>
<dbReference type="PANTHER" id="PTHR43433:SF5">
    <property type="entry name" value="AB HYDROLASE-1 DOMAIN-CONTAINING PROTEIN"/>
    <property type="match status" value="1"/>
</dbReference>
<dbReference type="PANTHER" id="PTHR43433">
    <property type="entry name" value="HYDROLASE, ALPHA/BETA FOLD FAMILY PROTEIN"/>
    <property type="match status" value="1"/>
</dbReference>
<protein>
    <submittedName>
        <fullName evidence="2">Alpha/beta hydrolase</fullName>
    </submittedName>
</protein>
<accession>A0A9Y2JTH8</accession>
<gene>
    <name evidence="2" type="ORF">QRX60_01935</name>
</gene>
<name>A0A9Y2JTH8_9PSEU</name>
<dbReference type="EMBL" id="CP127295">
    <property type="protein sequence ID" value="WIY02659.1"/>
    <property type="molecule type" value="Genomic_DNA"/>
</dbReference>
<dbReference type="AlphaFoldDB" id="A0A9Y2JTH8"/>
<dbReference type="InterPro" id="IPR050471">
    <property type="entry name" value="AB_hydrolase"/>
</dbReference>
<sequence length="256" mass="26383">MNVTSADGTSIFFEQRGAGAPVILVGGAFNDRTTVAGLAEVLAEDFTTIAYDRRGRGDSGDAGPYAVEREIEDIAALIAHVGGSASVFGHSSGAVLALEAAAAGLPIEKVVAYEPPYATDDHPRADVLDEVRAQLAAGDRDGAVATFLQVAGTPAEMVEGMKQAPVWGWFTALAHTLPYDLTICGPGARVREDHLAKISIPTLVIGGGASDDALQAGARAAAAAIPGARHETLAGQDHGVLQFPETLKDLLTGFLK</sequence>
<dbReference type="InterPro" id="IPR000073">
    <property type="entry name" value="AB_hydrolase_1"/>
</dbReference>
<dbReference type="Proteomes" id="UP001239397">
    <property type="component" value="Chromosome"/>
</dbReference>
<dbReference type="RefSeq" id="WP_285999070.1">
    <property type="nucleotide sequence ID" value="NZ_CP127295.1"/>
</dbReference>
<proteinExistence type="predicted"/>
<evidence type="ECO:0000313" key="2">
    <source>
        <dbReference type="EMBL" id="WIY02659.1"/>
    </source>
</evidence>
<keyword evidence="3" id="KW-1185">Reference proteome</keyword>
<dbReference type="KEGG" id="amog:QRX60_01935"/>
<evidence type="ECO:0000259" key="1">
    <source>
        <dbReference type="Pfam" id="PF12697"/>
    </source>
</evidence>
<keyword evidence="2" id="KW-0378">Hydrolase</keyword>
<dbReference type="GO" id="GO:0016787">
    <property type="term" value="F:hydrolase activity"/>
    <property type="evidence" value="ECO:0007669"/>
    <property type="project" value="UniProtKB-KW"/>
</dbReference>
<dbReference type="InterPro" id="IPR029058">
    <property type="entry name" value="AB_hydrolase_fold"/>
</dbReference>
<reference evidence="2 3" key="1">
    <citation type="submission" date="2023-06" db="EMBL/GenBank/DDBJ databases">
        <authorList>
            <person name="Oyuntsetseg B."/>
            <person name="Kim S.B."/>
        </authorList>
    </citation>
    <scope>NUCLEOTIDE SEQUENCE [LARGE SCALE GENOMIC DNA]</scope>
    <source>
        <strain evidence="2 3">4-36</strain>
    </source>
</reference>
<dbReference type="Gene3D" id="3.40.50.1820">
    <property type="entry name" value="alpha/beta hydrolase"/>
    <property type="match status" value="1"/>
</dbReference>
<feature type="domain" description="AB hydrolase-1" evidence="1">
    <location>
        <begin position="22"/>
        <end position="246"/>
    </location>
</feature>
<evidence type="ECO:0000313" key="3">
    <source>
        <dbReference type="Proteomes" id="UP001239397"/>
    </source>
</evidence>